<evidence type="ECO:0000313" key="2">
    <source>
        <dbReference type="EMBL" id="GGF51911.1"/>
    </source>
</evidence>
<keyword evidence="3" id="KW-1185">Reference proteome</keyword>
<dbReference type="Pfam" id="PF19624">
    <property type="entry name" value="DUF6129"/>
    <property type="match status" value="1"/>
</dbReference>
<protein>
    <recommendedName>
        <fullName evidence="1">DUF6129 domain-containing protein</fullName>
    </recommendedName>
</protein>
<evidence type="ECO:0000259" key="1">
    <source>
        <dbReference type="Pfam" id="PF19624"/>
    </source>
</evidence>
<dbReference type="EMBL" id="BMCT01000001">
    <property type="protein sequence ID" value="GGF51911.1"/>
    <property type="molecule type" value="Genomic_DNA"/>
</dbReference>
<organism evidence="2 3">
    <name type="scientific">Azorhizobium oxalatiphilum</name>
    <dbReference type="NCBI Taxonomy" id="980631"/>
    <lineage>
        <taxon>Bacteria</taxon>
        <taxon>Pseudomonadati</taxon>
        <taxon>Pseudomonadota</taxon>
        <taxon>Alphaproteobacteria</taxon>
        <taxon>Hyphomicrobiales</taxon>
        <taxon>Xanthobacteraceae</taxon>
        <taxon>Azorhizobium</taxon>
    </lineage>
</organism>
<reference evidence="2" key="1">
    <citation type="journal article" date="2014" name="Int. J. Syst. Evol. Microbiol.">
        <title>Complete genome sequence of Corynebacterium casei LMG S-19264T (=DSM 44701T), isolated from a smear-ripened cheese.</title>
        <authorList>
            <consortium name="US DOE Joint Genome Institute (JGI-PGF)"/>
            <person name="Walter F."/>
            <person name="Albersmeier A."/>
            <person name="Kalinowski J."/>
            <person name="Ruckert C."/>
        </authorList>
    </citation>
    <scope>NUCLEOTIDE SEQUENCE</scope>
    <source>
        <strain evidence="2">CCM 7897</strain>
    </source>
</reference>
<accession>A0A917F679</accession>
<feature type="domain" description="DUF6129" evidence="1">
    <location>
        <begin position="27"/>
        <end position="74"/>
    </location>
</feature>
<dbReference type="InterPro" id="IPR046132">
    <property type="entry name" value="DUF6129"/>
</dbReference>
<reference evidence="2" key="2">
    <citation type="submission" date="2020-09" db="EMBL/GenBank/DDBJ databases">
        <authorList>
            <person name="Sun Q."/>
            <person name="Sedlacek I."/>
        </authorList>
    </citation>
    <scope>NUCLEOTIDE SEQUENCE</scope>
    <source>
        <strain evidence="2">CCM 7897</strain>
    </source>
</reference>
<proteinExistence type="predicted"/>
<sequence>MALAASELADIEALLNGAEAGGAGVIATLRGRFPHLSWTRCDASDVAETPFRTFAACDLHLLDGHDHCVQLTNDPARATGLVLAMRQVGP</sequence>
<name>A0A917F679_9HYPH</name>
<comment type="caution">
    <text evidence="2">The sequence shown here is derived from an EMBL/GenBank/DDBJ whole genome shotgun (WGS) entry which is preliminary data.</text>
</comment>
<gene>
    <name evidence="2" type="ORF">GCM10007301_09180</name>
</gene>
<dbReference type="AlphaFoldDB" id="A0A917F679"/>
<dbReference type="Proteomes" id="UP000606044">
    <property type="component" value="Unassembled WGS sequence"/>
</dbReference>
<evidence type="ECO:0000313" key="3">
    <source>
        <dbReference type="Proteomes" id="UP000606044"/>
    </source>
</evidence>
<dbReference type="RefSeq" id="WP_188575799.1">
    <property type="nucleotide sequence ID" value="NZ_BMCT01000001.1"/>
</dbReference>